<sequence>MKKKRTTIKDLARRLDISVSTVSRALRDAPDINPATRQEVLDLAQKLNYKRSTLATSLVSKRTFNIGVIVPELSVPFFGHVIAGIQETLLSKGYQMMICQSSEKIEQEQKSIELLMDHHVDGILISPTVETNHLEHIKMLKEEEVPVVLFDRTLPEANGIFSSVTVDDEEGAFNATTHLIHEGYQRIAHISGPKHLQITQQRLKGYKEALRLHNLPYVEDWVVHGDMHSNIGRITQQLLALPTPPDAIFAINDPVAFQVLHTLLSMKIDVPKEIGVVGYTGSDMAKLYHPTLSTVRQPAQSIGKEAALLLLEEIDSLWDRRVEKQPFVYRNRVLPTELVVGQSSRRNF</sequence>
<dbReference type="GO" id="GO:0003677">
    <property type="term" value="F:DNA binding"/>
    <property type="evidence" value="ECO:0007669"/>
    <property type="project" value="UniProtKB-KW"/>
</dbReference>
<dbReference type="PANTHER" id="PTHR30146">
    <property type="entry name" value="LACI-RELATED TRANSCRIPTIONAL REPRESSOR"/>
    <property type="match status" value="1"/>
</dbReference>
<organism evidence="5 6">
    <name type="scientific">Algivirga pacifica</name>
    <dbReference type="NCBI Taxonomy" id="1162670"/>
    <lineage>
        <taxon>Bacteria</taxon>
        <taxon>Pseudomonadati</taxon>
        <taxon>Bacteroidota</taxon>
        <taxon>Cytophagia</taxon>
        <taxon>Cytophagales</taxon>
        <taxon>Flammeovirgaceae</taxon>
        <taxon>Algivirga</taxon>
    </lineage>
</organism>
<evidence type="ECO:0000259" key="4">
    <source>
        <dbReference type="PROSITE" id="PS50932"/>
    </source>
</evidence>
<keyword evidence="1" id="KW-0805">Transcription regulation</keyword>
<dbReference type="InterPro" id="IPR028082">
    <property type="entry name" value="Peripla_BP_I"/>
</dbReference>
<feature type="domain" description="HTH lacI-type" evidence="4">
    <location>
        <begin position="6"/>
        <end position="60"/>
    </location>
</feature>
<dbReference type="SUPFAM" id="SSF47413">
    <property type="entry name" value="lambda repressor-like DNA-binding domains"/>
    <property type="match status" value="1"/>
</dbReference>
<name>A0ABP9D692_9BACT</name>
<dbReference type="Pfam" id="PF00532">
    <property type="entry name" value="Peripla_BP_1"/>
    <property type="match status" value="1"/>
</dbReference>
<dbReference type="Proteomes" id="UP001500298">
    <property type="component" value="Unassembled WGS sequence"/>
</dbReference>
<proteinExistence type="predicted"/>
<protein>
    <submittedName>
        <fullName evidence="5">LacI family DNA-binding transcriptional regulator</fullName>
    </submittedName>
</protein>
<dbReference type="InterPro" id="IPR001761">
    <property type="entry name" value="Peripla_BP/Lac1_sug-bd_dom"/>
</dbReference>
<keyword evidence="6" id="KW-1185">Reference proteome</keyword>
<dbReference type="InterPro" id="IPR010982">
    <property type="entry name" value="Lambda_DNA-bd_dom_sf"/>
</dbReference>
<evidence type="ECO:0000313" key="6">
    <source>
        <dbReference type="Proteomes" id="UP001500298"/>
    </source>
</evidence>
<reference evidence="6" key="1">
    <citation type="journal article" date="2019" name="Int. J. Syst. Evol. Microbiol.">
        <title>The Global Catalogue of Microorganisms (GCM) 10K type strain sequencing project: providing services to taxonomists for standard genome sequencing and annotation.</title>
        <authorList>
            <consortium name="The Broad Institute Genomics Platform"/>
            <consortium name="The Broad Institute Genome Sequencing Center for Infectious Disease"/>
            <person name="Wu L."/>
            <person name="Ma J."/>
        </authorList>
    </citation>
    <scope>NUCLEOTIDE SEQUENCE [LARGE SCALE GENOMIC DNA]</scope>
    <source>
        <strain evidence="6">JCM 18326</strain>
    </source>
</reference>
<dbReference type="CDD" id="cd01392">
    <property type="entry name" value="HTH_LacI"/>
    <property type="match status" value="1"/>
</dbReference>
<accession>A0ABP9D692</accession>
<dbReference type="Gene3D" id="3.40.50.2300">
    <property type="match status" value="2"/>
</dbReference>
<keyword evidence="2 5" id="KW-0238">DNA-binding</keyword>
<dbReference type="CDD" id="cd06267">
    <property type="entry name" value="PBP1_LacI_sugar_binding-like"/>
    <property type="match status" value="1"/>
</dbReference>
<dbReference type="SUPFAM" id="SSF53822">
    <property type="entry name" value="Periplasmic binding protein-like I"/>
    <property type="match status" value="1"/>
</dbReference>
<evidence type="ECO:0000256" key="3">
    <source>
        <dbReference type="ARBA" id="ARBA00023163"/>
    </source>
</evidence>
<dbReference type="EMBL" id="BAABJX010000021">
    <property type="protein sequence ID" value="GAA4829638.1"/>
    <property type="molecule type" value="Genomic_DNA"/>
</dbReference>
<evidence type="ECO:0000256" key="1">
    <source>
        <dbReference type="ARBA" id="ARBA00023015"/>
    </source>
</evidence>
<comment type="caution">
    <text evidence="5">The sequence shown here is derived from an EMBL/GenBank/DDBJ whole genome shotgun (WGS) entry which is preliminary data.</text>
</comment>
<dbReference type="Gene3D" id="1.10.260.40">
    <property type="entry name" value="lambda repressor-like DNA-binding domains"/>
    <property type="match status" value="1"/>
</dbReference>
<dbReference type="InterPro" id="IPR000843">
    <property type="entry name" value="HTH_LacI"/>
</dbReference>
<dbReference type="SMART" id="SM00354">
    <property type="entry name" value="HTH_LACI"/>
    <property type="match status" value="1"/>
</dbReference>
<dbReference type="PROSITE" id="PS50932">
    <property type="entry name" value="HTH_LACI_2"/>
    <property type="match status" value="1"/>
</dbReference>
<evidence type="ECO:0000256" key="2">
    <source>
        <dbReference type="ARBA" id="ARBA00023125"/>
    </source>
</evidence>
<dbReference type="Pfam" id="PF00356">
    <property type="entry name" value="LacI"/>
    <property type="match status" value="1"/>
</dbReference>
<dbReference type="RefSeq" id="WP_345370359.1">
    <property type="nucleotide sequence ID" value="NZ_BAABJX010000021.1"/>
</dbReference>
<evidence type="ECO:0000313" key="5">
    <source>
        <dbReference type="EMBL" id="GAA4829638.1"/>
    </source>
</evidence>
<dbReference type="PANTHER" id="PTHR30146:SF109">
    <property type="entry name" value="HTH-TYPE TRANSCRIPTIONAL REGULATOR GALS"/>
    <property type="match status" value="1"/>
</dbReference>
<keyword evidence="3" id="KW-0804">Transcription</keyword>
<gene>
    <name evidence="5" type="ORF">GCM10023331_13630</name>
</gene>